<dbReference type="InterPro" id="IPR039425">
    <property type="entry name" value="RNA_pol_sigma-70-like"/>
</dbReference>
<dbReference type="InterPro" id="IPR000838">
    <property type="entry name" value="RNA_pol_sigma70_ECF_CS"/>
</dbReference>
<dbReference type="Pfam" id="PF04542">
    <property type="entry name" value="Sigma70_r2"/>
    <property type="match status" value="1"/>
</dbReference>
<dbReference type="PANTHER" id="PTHR43133:SF25">
    <property type="entry name" value="RNA POLYMERASE SIGMA FACTOR RFAY-RELATED"/>
    <property type="match status" value="1"/>
</dbReference>
<proteinExistence type="inferred from homology"/>
<accession>A0A1I7N5U4</accession>
<evidence type="ECO:0000259" key="7">
    <source>
        <dbReference type="Pfam" id="PF04542"/>
    </source>
</evidence>
<feature type="domain" description="RNA polymerase sigma-70 region 2" evidence="7">
    <location>
        <begin position="14"/>
        <end position="75"/>
    </location>
</feature>
<dbReference type="InterPro" id="IPR036388">
    <property type="entry name" value="WH-like_DNA-bd_sf"/>
</dbReference>
<dbReference type="Proteomes" id="UP000199423">
    <property type="component" value="Unassembled WGS sequence"/>
</dbReference>
<evidence type="ECO:0000256" key="6">
    <source>
        <dbReference type="RuleBase" id="RU000716"/>
    </source>
</evidence>
<feature type="domain" description="RNA polymerase sigma factor 70 region 4 type 2" evidence="8">
    <location>
        <begin position="114"/>
        <end position="165"/>
    </location>
</feature>
<dbReference type="InterPro" id="IPR013325">
    <property type="entry name" value="RNA_pol_sigma_r2"/>
</dbReference>
<dbReference type="PANTHER" id="PTHR43133">
    <property type="entry name" value="RNA POLYMERASE ECF-TYPE SIGMA FACTO"/>
    <property type="match status" value="1"/>
</dbReference>
<evidence type="ECO:0000256" key="5">
    <source>
        <dbReference type="ARBA" id="ARBA00023163"/>
    </source>
</evidence>
<sequence length="180" mass="19456">MDERQRFSEAVLPYVDDALSLARWLTGNAADAEDVVQEACLRAFGAIASVQNANARAWLLAIVRNTAFSWMAKNRPKAITTTDDAGIFEQAGLEMAEPQASPEAILIRKADAAQLENAIAALPLAYREVLVLREIEDLSYREISKVLSIPVGTVMSRLARARSSLIQRIGMAGEGKAGAA</sequence>
<dbReference type="RefSeq" id="WP_092866507.1">
    <property type="nucleotide sequence ID" value="NZ_FPCH01000001.1"/>
</dbReference>
<gene>
    <name evidence="9" type="ORF">SAMN04488557_1391</name>
</gene>
<dbReference type="Pfam" id="PF08281">
    <property type="entry name" value="Sigma70_r4_2"/>
    <property type="match status" value="1"/>
</dbReference>
<keyword evidence="3 6" id="KW-0731">Sigma factor</keyword>
<protein>
    <recommendedName>
        <fullName evidence="6">RNA polymerase sigma factor</fullName>
    </recommendedName>
</protein>
<name>A0A1I7N5U4_9HYPH</name>
<dbReference type="GO" id="GO:0003677">
    <property type="term" value="F:DNA binding"/>
    <property type="evidence" value="ECO:0007669"/>
    <property type="project" value="UniProtKB-KW"/>
</dbReference>
<dbReference type="InterPro" id="IPR007627">
    <property type="entry name" value="RNA_pol_sigma70_r2"/>
</dbReference>
<reference evidence="10" key="1">
    <citation type="submission" date="2016-10" db="EMBL/GenBank/DDBJ databases">
        <authorList>
            <person name="Varghese N."/>
            <person name="Submissions S."/>
        </authorList>
    </citation>
    <scope>NUCLEOTIDE SEQUENCE [LARGE SCALE GENOMIC DNA]</scope>
    <source>
        <strain evidence="10">DSM 1565</strain>
    </source>
</reference>
<evidence type="ECO:0000256" key="3">
    <source>
        <dbReference type="ARBA" id="ARBA00023082"/>
    </source>
</evidence>
<dbReference type="Gene3D" id="1.10.10.10">
    <property type="entry name" value="Winged helix-like DNA-binding domain superfamily/Winged helix DNA-binding domain"/>
    <property type="match status" value="1"/>
</dbReference>
<dbReference type="PROSITE" id="PS01063">
    <property type="entry name" value="SIGMA70_ECF"/>
    <property type="match status" value="1"/>
</dbReference>
<evidence type="ECO:0000256" key="2">
    <source>
        <dbReference type="ARBA" id="ARBA00023015"/>
    </source>
</evidence>
<evidence type="ECO:0000256" key="1">
    <source>
        <dbReference type="ARBA" id="ARBA00010641"/>
    </source>
</evidence>
<evidence type="ECO:0000313" key="10">
    <source>
        <dbReference type="Proteomes" id="UP000199423"/>
    </source>
</evidence>
<dbReference type="OrthoDB" id="9784272at2"/>
<dbReference type="NCBIfam" id="TIGR02937">
    <property type="entry name" value="sigma70-ECF"/>
    <property type="match status" value="1"/>
</dbReference>
<keyword evidence="5 6" id="KW-0804">Transcription</keyword>
<keyword evidence="2 6" id="KW-0805">Transcription regulation</keyword>
<dbReference type="GO" id="GO:0016987">
    <property type="term" value="F:sigma factor activity"/>
    <property type="evidence" value="ECO:0007669"/>
    <property type="project" value="UniProtKB-KW"/>
</dbReference>
<dbReference type="CDD" id="cd06171">
    <property type="entry name" value="Sigma70_r4"/>
    <property type="match status" value="1"/>
</dbReference>
<dbReference type="InterPro" id="IPR013324">
    <property type="entry name" value="RNA_pol_sigma_r3/r4-like"/>
</dbReference>
<dbReference type="STRING" id="51670.SAMN04488557_1391"/>
<evidence type="ECO:0000256" key="4">
    <source>
        <dbReference type="ARBA" id="ARBA00023125"/>
    </source>
</evidence>
<dbReference type="SUPFAM" id="SSF88659">
    <property type="entry name" value="Sigma3 and sigma4 domains of RNA polymerase sigma factors"/>
    <property type="match status" value="1"/>
</dbReference>
<dbReference type="Gene3D" id="1.10.1740.10">
    <property type="match status" value="1"/>
</dbReference>
<dbReference type="InterPro" id="IPR013249">
    <property type="entry name" value="RNA_pol_sigma70_r4_t2"/>
</dbReference>
<dbReference type="GO" id="GO:0006352">
    <property type="term" value="P:DNA-templated transcription initiation"/>
    <property type="evidence" value="ECO:0007669"/>
    <property type="project" value="InterPro"/>
</dbReference>
<comment type="similarity">
    <text evidence="1 6">Belongs to the sigma-70 factor family. ECF subfamily.</text>
</comment>
<dbReference type="EMBL" id="FPCH01000001">
    <property type="protein sequence ID" value="SFV30025.1"/>
    <property type="molecule type" value="Genomic_DNA"/>
</dbReference>
<organism evidence="9 10">
    <name type="scientific">Hyphomicrobium facile</name>
    <dbReference type="NCBI Taxonomy" id="51670"/>
    <lineage>
        <taxon>Bacteria</taxon>
        <taxon>Pseudomonadati</taxon>
        <taxon>Pseudomonadota</taxon>
        <taxon>Alphaproteobacteria</taxon>
        <taxon>Hyphomicrobiales</taxon>
        <taxon>Hyphomicrobiaceae</taxon>
        <taxon>Hyphomicrobium</taxon>
    </lineage>
</organism>
<dbReference type="SUPFAM" id="SSF88946">
    <property type="entry name" value="Sigma2 domain of RNA polymerase sigma factors"/>
    <property type="match status" value="1"/>
</dbReference>
<keyword evidence="10" id="KW-1185">Reference proteome</keyword>
<evidence type="ECO:0000259" key="8">
    <source>
        <dbReference type="Pfam" id="PF08281"/>
    </source>
</evidence>
<dbReference type="AlphaFoldDB" id="A0A1I7N5U4"/>
<dbReference type="InterPro" id="IPR014284">
    <property type="entry name" value="RNA_pol_sigma-70_dom"/>
</dbReference>
<evidence type="ECO:0000313" key="9">
    <source>
        <dbReference type="EMBL" id="SFV30025.1"/>
    </source>
</evidence>
<keyword evidence="4 6" id="KW-0238">DNA-binding</keyword>